<evidence type="ECO:0000256" key="7">
    <source>
        <dbReference type="SAM" id="MobiDB-lite"/>
    </source>
</evidence>
<evidence type="ECO:0000256" key="5">
    <source>
        <dbReference type="ARBA" id="ARBA00023128"/>
    </source>
</evidence>
<feature type="compositionally biased region" description="Polar residues" evidence="7">
    <location>
        <begin position="523"/>
        <end position="546"/>
    </location>
</feature>
<evidence type="ECO:0000256" key="4">
    <source>
        <dbReference type="ARBA" id="ARBA00022824"/>
    </source>
</evidence>
<evidence type="ECO:0008006" key="10">
    <source>
        <dbReference type="Google" id="ProtNLM"/>
    </source>
</evidence>
<keyword evidence="4" id="KW-0256">Endoplasmic reticulum</keyword>
<name>A0ABR4CN40_9HELO</name>
<feature type="region of interest" description="Disordered" evidence="7">
    <location>
        <begin position="457"/>
        <end position="477"/>
    </location>
</feature>
<gene>
    <name evidence="8" type="ORF">VTL71DRAFT_12625</name>
</gene>
<feature type="region of interest" description="Disordered" evidence="7">
    <location>
        <begin position="784"/>
        <end position="825"/>
    </location>
</feature>
<evidence type="ECO:0000313" key="8">
    <source>
        <dbReference type="EMBL" id="KAL2071390.1"/>
    </source>
</evidence>
<feature type="region of interest" description="Disordered" evidence="7">
    <location>
        <begin position="667"/>
        <end position="696"/>
    </location>
</feature>
<comment type="subcellular location">
    <subcellularLocation>
        <location evidence="2">Endoplasmic reticulum</location>
    </subcellularLocation>
    <subcellularLocation>
        <location evidence="3">Membrane</location>
    </subcellularLocation>
    <subcellularLocation>
        <location evidence="1">Mitochondrion</location>
    </subcellularLocation>
</comment>
<keyword evidence="9" id="KW-1185">Reference proteome</keyword>
<keyword evidence="6" id="KW-0472">Membrane</keyword>
<dbReference type="Proteomes" id="UP001595075">
    <property type="component" value="Unassembled WGS sequence"/>
</dbReference>
<dbReference type="PANTHER" id="PTHR48182">
    <property type="entry name" value="PROTEIN SERAC1"/>
    <property type="match status" value="1"/>
</dbReference>
<feature type="region of interest" description="Disordered" evidence="7">
    <location>
        <begin position="492"/>
        <end position="546"/>
    </location>
</feature>
<feature type="compositionally biased region" description="Low complexity" evidence="7">
    <location>
        <begin position="668"/>
        <end position="678"/>
    </location>
</feature>
<evidence type="ECO:0000256" key="3">
    <source>
        <dbReference type="ARBA" id="ARBA00004370"/>
    </source>
</evidence>
<reference evidence="8 9" key="1">
    <citation type="journal article" date="2024" name="Commun. Biol.">
        <title>Comparative genomic analysis of thermophilic fungi reveals convergent evolutionary adaptations and gene losses.</title>
        <authorList>
            <person name="Steindorff A.S."/>
            <person name="Aguilar-Pontes M.V."/>
            <person name="Robinson A.J."/>
            <person name="Andreopoulos B."/>
            <person name="LaButti K."/>
            <person name="Kuo A."/>
            <person name="Mondo S."/>
            <person name="Riley R."/>
            <person name="Otillar R."/>
            <person name="Haridas S."/>
            <person name="Lipzen A."/>
            <person name="Grimwood J."/>
            <person name="Schmutz J."/>
            <person name="Clum A."/>
            <person name="Reid I.D."/>
            <person name="Moisan M.C."/>
            <person name="Butler G."/>
            <person name="Nguyen T.T.M."/>
            <person name="Dewar K."/>
            <person name="Conant G."/>
            <person name="Drula E."/>
            <person name="Henrissat B."/>
            <person name="Hansel C."/>
            <person name="Singer S."/>
            <person name="Hutchinson M.I."/>
            <person name="de Vries R.P."/>
            <person name="Natvig D.O."/>
            <person name="Powell A.J."/>
            <person name="Tsang A."/>
            <person name="Grigoriev I.V."/>
        </authorList>
    </citation>
    <scope>NUCLEOTIDE SEQUENCE [LARGE SCALE GENOMIC DNA]</scope>
    <source>
        <strain evidence="8 9">CBS 494.80</strain>
    </source>
</reference>
<proteinExistence type="predicted"/>
<dbReference type="PANTHER" id="PTHR48182:SF2">
    <property type="entry name" value="PROTEIN SERAC1"/>
    <property type="match status" value="1"/>
</dbReference>
<accession>A0ABR4CN40</accession>
<dbReference type="EMBL" id="JAZHXI010000005">
    <property type="protein sequence ID" value="KAL2071390.1"/>
    <property type="molecule type" value="Genomic_DNA"/>
</dbReference>
<feature type="compositionally biased region" description="Low complexity" evidence="7">
    <location>
        <begin position="639"/>
        <end position="648"/>
    </location>
</feature>
<evidence type="ECO:0000256" key="2">
    <source>
        <dbReference type="ARBA" id="ARBA00004240"/>
    </source>
</evidence>
<feature type="region of interest" description="Disordered" evidence="7">
    <location>
        <begin position="322"/>
        <end position="343"/>
    </location>
</feature>
<dbReference type="InterPro" id="IPR052374">
    <property type="entry name" value="SERAC1"/>
</dbReference>
<evidence type="ECO:0000313" key="9">
    <source>
        <dbReference type="Proteomes" id="UP001595075"/>
    </source>
</evidence>
<feature type="region of interest" description="Disordered" evidence="7">
    <location>
        <begin position="622"/>
        <end position="651"/>
    </location>
</feature>
<evidence type="ECO:0000256" key="6">
    <source>
        <dbReference type="ARBA" id="ARBA00023136"/>
    </source>
</evidence>
<sequence>MVLLDRSFIHGLQKNQCCWPRDLLPHDIPLSGRVVSWGYDAQLVSVAFSRKPSTANIQAHARGLLADVNRYREQQTSVNHKIIFIGHAVVASANNLKALCESMMGTDNLYRNVVGILFMGTPHRGLELARMASTLGSIVSGLGVGSKSPVLKQLKPNSEVLQNVNMQFRRVLQRAPIGICSAFETRKSPGIGLVVDQPAATFGHAEEILLPLDTDHVHLNKFLDRKDANYRRVFGVLEQWAKQIIEEDLRIETPVAEPMPRTDPVEIVEGNQTTEAYTPHDDDGSPVIQTQDLATDDPSRMKLQAEDLAAMWPSQTLERTKVLNLSPPSPPRSFGSSSTTTKDGIDTISTVASSVSLDSRYDVHNRSVTVEAGVIEGLKAAVSTTANAATPAPSTIITGLGAGLAGTALVIQGVTARQALTTARSSAAASKSSANTAKDALALNRLVFEHTKVKDQNAIVSRPKPPPNDGLSPLPAGQDLELKDEMFPTLGNVSLTFAGPSKKNDDGDQDGDHPHHIAGNENLPDNNQNQLGKRNGNRVQKPSSAQQTLFQHEFKSFKPNLSTPRPSMSIPKDCTGIEGSASGKIRSPEVLPADGLGAVLVQQADLAISIATEEKELRNTGESLIGDTPRTGSEEDVIETMTSEPSTETSRKDEILLAAADKVPIQYSSSSPAPAVDSVQHETATSDTIDEESQPAEQEFPIVTESDMEHSTAGKELKPALSLLSSIDEGFDQACVSSAQSTLGETENDEKEIPVPRLVESSNAVELDMISQSPNAAEHKLVSTTLPDWTVDSGQGGSGARERGLDPEASQDCTGKFDDEEGVIG</sequence>
<organism evidence="8 9">
    <name type="scientific">Oculimacula yallundae</name>
    <dbReference type="NCBI Taxonomy" id="86028"/>
    <lineage>
        <taxon>Eukaryota</taxon>
        <taxon>Fungi</taxon>
        <taxon>Dikarya</taxon>
        <taxon>Ascomycota</taxon>
        <taxon>Pezizomycotina</taxon>
        <taxon>Leotiomycetes</taxon>
        <taxon>Helotiales</taxon>
        <taxon>Ploettnerulaceae</taxon>
        <taxon>Oculimacula</taxon>
    </lineage>
</organism>
<evidence type="ECO:0000256" key="1">
    <source>
        <dbReference type="ARBA" id="ARBA00004173"/>
    </source>
</evidence>
<keyword evidence="5" id="KW-0496">Mitochondrion</keyword>
<feature type="compositionally biased region" description="Basic and acidic residues" evidence="7">
    <location>
        <begin position="502"/>
        <end position="515"/>
    </location>
</feature>
<protein>
    <recommendedName>
        <fullName evidence="10">DUF676 domain-containing protein</fullName>
    </recommendedName>
</protein>
<feature type="region of interest" description="Disordered" evidence="7">
    <location>
        <begin position="739"/>
        <end position="758"/>
    </location>
</feature>
<comment type="caution">
    <text evidence="8">The sequence shown here is derived from an EMBL/GenBank/DDBJ whole genome shotgun (WGS) entry which is preliminary data.</text>
</comment>